<evidence type="ECO:0000256" key="2">
    <source>
        <dbReference type="ARBA" id="ARBA00022729"/>
    </source>
</evidence>
<dbReference type="OMA" id="VNQQAHI"/>
<dbReference type="GO" id="GO:0030968">
    <property type="term" value="P:endoplasmic reticulum unfolded protein response"/>
    <property type="evidence" value="ECO:0007669"/>
    <property type="project" value="TreeGrafter"/>
</dbReference>
<evidence type="ECO:0000256" key="3">
    <source>
        <dbReference type="ARBA" id="ARBA00022741"/>
    </source>
</evidence>
<dbReference type="InterPro" id="IPR029063">
    <property type="entry name" value="SAM-dependent_MTases_sf"/>
</dbReference>
<dbReference type="GO" id="GO:0034663">
    <property type="term" value="C:endoplasmic reticulum chaperone complex"/>
    <property type="evidence" value="ECO:0007669"/>
    <property type="project" value="TreeGrafter"/>
</dbReference>
<dbReference type="CDD" id="cd02440">
    <property type="entry name" value="AdoMet_MTases"/>
    <property type="match status" value="1"/>
</dbReference>
<organism evidence="10 11">
    <name type="scientific">Papaver somniferum</name>
    <name type="common">Opium poppy</name>
    <dbReference type="NCBI Taxonomy" id="3469"/>
    <lineage>
        <taxon>Eukaryota</taxon>
        <taxon>Viridiplantae</taxon>
        <taxon>Streptophyta</taxon>
        <taxon>Embryophyta</taxon>
        <taxon>Tracheophyta</taxon>
        <taxon>Spermatophyta</taxon>
        <taxon>Magnoliopsida</taxon>
        <taxon>Ranunculales</taxon>
        <taxon>Papaveraceae</taxon>
        <taxon>Papaveroideae</taxon>
        <taxon>Papaver</taxon>
    </lineage>
</organism>
<feature type="compositionally biased region" description="Basic and acidic residues" evidence="8">
    <location>
        <begin position="1140"/>
        <end position="1159"/>
    </location>
</feature>
<reference evidence="10 11" key="1">
    <citation type="journal article" date="2018" name="Science">
        <title>The opium poppy genome and morphinan production.</title>
        <authorList>
            <person name="Guo L."/>
            <person name="Winzer T."/>
            <person name="Yang X."/>
            <person name="Li Y."/>
            <person name="Ning Z."/>
            <person name="He Z."/>
            <person name="Teodor R."/>
            <person name="Lu Y."/>
            <person name="Bowser T.A."/>
            <person name="Graham I.A."/>
            <person name="Ye K."/>
        </authorList>
    </citation>
    <scope>NUCLEOTIDE SEQUENCE [LARGE SCALE GENOMIC DNA]</scope>
    <source>
        <strain evidence="11">cv. HN1</strain>
        <tissue evidence="10">Leaves</tissue>
    </source>
</reference>
<comment type="similarity">
    <text evidence="7">Belongs to the heat shock protein 70 (TC 1.A.33) family. HSP110/SSE subfamily.</text>
</comment>
<dbReference type="PRINTS" id="PR00301">
    <property type="entry name" value="HEATSHOCK70"/>
</dbReference>
<dbReference type="SUPFAM" id="SSF53335">
    <property type="entry name" value="S-adenosyl-L-methionine-dependent methyltransferases"/>
    <property type="match status" value="1"/>
</dbReference>
<dbReference type="InterPro" id="IPR029047">
    <property type="entry name" value="HSP70_peptide-bd_sf"/>
</dbReference>
<dbReference type="Pfam" id="PF00012">
    <property type="entry name" value="HSP70"/>
    <property type="match status" value="1"/>
</dbReference>
<dbReference type="PANTHER" id="PTHR45639">
    <property type="entry name" value="HSC70CB, ISOFORM G-RELATED"/>
    <property type="match status" value="1"/>
</dbReference>
<dbReference type="FunFam" id="3.90.640.10:FF:000004">
    <property type="entry name" value="Heat shock 70 kDa protein 4"/>
    <property type="match status" value="1"/>
</dbReference>
<proteinExistence type="inferred from homology"/>
<dbReference type="Pfam" id="PF08241">
    <property type="entry name" value="Methyltransf_11"/>
    <property type="match status" value="1"/>
</dbReference>
<dbReference type="Gene3D" id="3.30.420.40">
    <property type="match status" value="2"/>
</dbReference>
<dbReference type="GO" id="GO:0005524">
    <property type="term" value="F:ATP binding"/>
    <property type="evidence" value="ECO:0007669"/>
    <property type="project" value="UniProtKB-KW"/>
</dbReference>
<evidence type="ECO:0000256" key="6">
    <source>
        <dbReference type="ARBA" id="ARBA00023186"/>
    </source>
</evidence>
<dbReference type="InterPro" id="IPR013216">
    <property type="entry name" value="Methyltransf_11"/>
</dbReference>
<feature type="compositionally biased region" description="Low complexity" evidence="8">
    <location>
        <begin position="876"/>
        <end position="887"/>
    </location>
</feature>
<dbReference type="PROSITE" id="PS00329">
    <property type="entry name" value="HSP70_2"/>
    <property type="match status" value="1"/>
</dbReference>
<dbReference type="Proteomes" id="UP000316621">
    <property type="component" value="Chromosome 5"/>
</dbReference>
<keyword evidence="2" id="KW-0732">Signal</keyword>
<evidence type="ECO:0000259" key="9">
    <source>
        <dbReference type="Pfam" id="PF08241"/>
    </source>
</evidence>
<dbReference type="GO" id="GO:0008757">
    <property type="term" value="F:S-adenosylmethionine-dependent methyltransferase activity"/>
    <property type="evidence" value="ECO:0007669"/>
    <property type="project" value="InterPro"/>
</dbReference>
<evidence type="ECO:0000256" key="7">
    <source>
        <dbReference type="ARBA" id="ARBA00061090"/>
    </source>
</evidence>
<keyword evidence="4" id="KW-0256">Endoplasmic reticulum</keyword>
<dbReference type="Gene3D" id="3.30.30.30">
    <property type="match status" value="1"/>
</dbReference>
<feature type="region of interest" description="Disordered" evidence="8">
    <location>
        <begin position="871"/>
        <end position="915"/>
    </location>
</feature>
<accession>A0A4Y7JS96</accession>
<dbReference type="InterPro" id="IPR043129">
    <property type="entry name" value="ATPase_NBD"/>
</dbReference>
<dbReference type="Gene3D" id="1.20.1270.10">
    <property type="match status" value="1"/>
</dbReference>
<evidence type="ECO:0000313" key="11">
    <source>
        <dbReference type="Proteomes" id="UP000316621"/>
    </source>
</evidence>
<dbReference type="Gene3D" id="3.90.640.10">
    <property type="entry name" value="Actin, Chain A, domain 4"/>
    <property type="match status" value="1"/>
</dbReference>
<feature type="compositionally biased region" description="Basic and acidic residues" evidence="8">
    <location>
        <begin position="1181"/>
        <end position="1190"/>
    </location>
</feature>
<keyword evidence="5" id="KW-0067">ATP-binding</keyword>
<comment type="subcellular location">
    <subcellularLocation>
        <location evidence="1">Endoplasmic reticulum lumen</location>
    </subcellularLocation>
</comment>
<dbReference type="GO" id="GO:0140662">
    <property type="term" value="F:ATP-dependent protein folding chaperone"/>
    <property type="evidence" value="ECO:0007669"/>
    <property type="project" value="InterPro"/>
</dbReference>
<evidence type="ECO:0000256" key="8">
    <source>
        <dbReference type="SAM" id="MobiDB-lite"/>
    </source>
</evidence>
<dbReference type="Gene3D" id="2.60.34.10">
    <property type="entry name" value="Substrate Binding Domain Of DNAk, Chain A, domain 1"/>
    <property type="match status" value="1"/>
</dbReference>
<dbReference type="InterPro" id="IPR013126">
    <property type="entry name" value="Hsp_70_fam"/>
</dbReference>
<evidence type="ECO:0000313" key="10">
    <source>
        <dbReference type="EMBL" id="RZC62619.1"/>
    </source>
</evidence>
<dbReference type="CDD" id="cd10230">
    <property type="entry name" value="ASKHA_NBD_HSP70_HYOU1"/>
    <property type="match status" value="1"/>
</dbReference>
<dbReference type="AlphaFoldDB" id="A0A4Y7JS96"/>
<evidence type="ECO:0000256" key="4">
    <source>
        <dbReference type="ARBA" id="ARBA00022824"/>
    </source>
</evidence>
<feature type="domain" description="Methyltransferase type 11" evidence="9">
    <location>
        <begin position="90"/>
        <end position="182"/>
    </location>
</feature>
<keyword evidence="3" id="KW-0547">Nucleotide-binding</keyword>
<dbReference type="PANTHER" id="PTHR45639:SF3">
    <property type="entry name" value="HYPOXIA UP-REGULATED PROTEIN 1"/>
    <property type="match status" value="1"/>
</dbReference>
<feature type="compositionally biased region" description="Low complexity" evidence="8">
    <location>
        <begin position="898"/>
        <end position="907"/>
    </location>
</feature>
<dbReference type="Gramene" id="RZC62619">
    <property type="protein sequence ID" value="RZC62619"/>
    <property type="gene ID" value="C5167_024398"/>
</dbReference>
<dbReference type="PROSITE" id="PS01036">
    <property type="entry name" value="HSP70_3"/>
    <property type="match status" value="1"/>
</dbReference>
<dbReference type="InterPro" id="IPR018181">
    <property type="entry name" value="Heat_shock_70_CS"/>
</dbReference>
<sequence>MRGGSSMAKSISTILRRRSASYCTNSGDSFESSRPKIFDRQLKFRQRDRAAWLMSRKDPFVDTIAENMLDRLEDCKRTFPTALNMGGSLEAIRRLLRGRGGIEKLIMMDASFDMVKLCKDAEPDLSTDSIETSFLVGDEEFLPLQENSLDLVISCLGLHWTNDLPGAMIQCRLALKPDGLFLASILGGETLKELRIACTAAQIEREGGISPRLSPLAQVRDAGNLLTRAGFALPGVDVDQYTVRYESALDLIEHLRAMGETNALWQRNTLLNRETALATASVYQSMFGAEDGTIPATFQVIYMTGWKEHPSQQKAKKRGTATVSFKDIKKQFESAVSSIDLGSEWMKVAVVNLKPGHIPISIAINEMSKRKSPALVAFTNGDRLIGEEASGIIARYPDKVYSQVRDMIGKPYSYVKNLVDSLYLPFDVVEDSRGSVGIKTDDGTVYSPEEFVAMILSYGMSLSELQTKLKVKDVVISVPPFFGQAERRGLLQAAQLANINVLALINEHSGAALQYGIDKDFSNQSRHVVFYDMGSSTTYATLVYFSAYNTKEFGKTVSVNQFQVKDVSWNTDLGGRNMEMRLVEYFADEFNNQVGGGFDVRKFPKGMAKLKKQVKRTKEILSANTMAPISVESLHDDRDFRSSITREKFEELCGDLWEQSLTPLKEVIKNSGLKIDDVYAVELIGGNTRVPKLQAKLQEYLGRNDLDKHLDADEAIVLGAALHAANLSDGIKLNRKLGMIEGSSYGFTMELHGIEGDSTKELLVQRMKKLPIKLFRSINHNKDFEVSLSYESGGALPPGVSSDKFAHYTVSGLADASEKYSSRNLSAPIKANLHFSLSRSGILSLDRADATVEISEWVDVPKKNLTVENSTTVIPNTSTNAGSTSSAEDSKTVGNLDSGSNETSSSNGEEKIETEKKLKKRTFRVPLKIIEKPLGPGMLLSDESLSQAKSRLDALDKKDAERRRTAELKNNLESFVYTAREKLDSAEDIEKISTKEERQSLIEKLEEVQEWLYTDGEDASAAEFTERLGLLKAKYDPIFFRLSELTERPTASEHARIYLTELQQIVSDWEKNKSWLPKEKIDEVQSEAEKFKKWLADKETEQKKTSLFNTPAFSSEDVYDKVFSLRDKVATLNKIPKPKPKVEKPPKNETDSKNEKPKTENSSSEENSSKDEPTASSNDDEQPRDPHDEL</sequence>
<dbReference type="Gene3D" id="3.40.50.150">
    <property type="entry name" value="Vaccinia Virus protein VP39"/>
    <property type="match status" value="1"/>
</dbReference>
<evidence type="ECO:0000256" key="5">
    <source>
        <dbReference type="ARBA" id="ARBA00022840"/>
    </source>
</evidence>
<dbReference type="InterPro" id="IPR029048">
    <property type="entry name" value="HSP70_C_sf"/>
</dbReference>
<dbReference type="STRING" id="3469.A0A4Y7JS96"/>
<gene>
    <name evidence="10" type="ORF">C5167_024398</name>
</gene>
<keyword evidence="6" id="KW-0143">Chaperone</keyword>
<name>A0A4Y7JS96_PAPSO</name>
<keyword evidence="11" id="KW-1185">Reference proteome</keyword>
<dbReference type="SUPFAM" id="SSF100934">
    <property type="entry name" value="Heat shock protein 70kD (HSP70), C-terminal subdomain"/>
    <property type="match status" value="1"/>
</dbReference>
<dbReference type="EMBL" id="CM010719">
    <property type="protein sequence ID" value="RZC62619.1"/>
    <property type="molecule type" value="Genomic_DNA"/>
</dbReference>
<dbReference type="GO" id="GO:0005788">
    <property type="term" value="C:endoplasmic reticulum lumen"/>
    <property type="evidence" value="ECO:0007669"/>
    <property type="project" value="UniProtKB-SubCell"/>
</dbReference>
<evidence type="ECO:0000256" key="1">
    <source>
        <dbReference type="ARBA" id="ARBA00004319"/>
    </source>
</evidence>
<feature type="region of interest" description="Disordered" evidence="8">
    <location>
        <begin position="1130"/>
        <end position="1190"/>
    </location>
</feature>
<dbReference type="FunFam" id="1.20.1270.10:FF:000002">
    <property type="entry name" value="Heat shock 70 kDa protein 4"/>
    <property type="match status" value="1"/>
</dbReference>
<dbReference type="SUPFAM" id="SSF53067">
    <property type="entry name" value="Actin-like ATPase domain"/>
    <property type="match status" value="2"/>
</dbReference>
<protein>
    <recommendedName>
        <fullName evidence="9">Methyltransferase type 11 domain-containing protein</fullName>
    </recommendedName>
</protein>